<dbReference type="PROSITE" id="PS00226">
    <property type="entry name" value="IF_ROD_1"/>
    <property type="match status" value="1"/>
</dbReference>
<evidence type="ECO:0000256" key="8">
    <source>
        <dbReference type="SAM" id="Coils"/>
    </source>
</evidence>
<dbReference type="FunFam" id="1.20.5.1160:FF:000001">
    <property type="entry name" value="Keratin type II"/>
    <property type="match status" value="1"/>
</dbReference>
<dbReference type="InterPro" id="IPR032444">
    <property type="entry name" value="Keratin_2_head"/>
</dbReference>
<comment type="similarity">
    <text evidence="6 7">Belongs to the intermediate filament family.</text>
</comment>
<dbReference type="Pfam" id="PF00038">
    <property type="entry name" value="Filament"/>
    <property type="match status" value="1"/>
</dbReference>
<keyword evidence="2" id="KW-0963">Cytoplasm</keyword>
<dbReference type="GO" id="GO:0045095">
    <property type="term" value="C:keratin filament"/>
    <property type="evidence" value="ECO:0007669"/>
    <property type="project" value="InterPro"/>
</dbReference>
<feature type="region of interest" description="Disordered" evidence="9">
    <location>
        <begin position="517"/>
        <end position="545"/>
    </location>
</feature>
<feature type="compositionally biased region" description="Low complexity" evidence="9">
    <location>
        <begin position="8"/>
        <end position="24"/>
    </location>
</feature>
<evidence type="ECO:0000256" key="5">
    <source>
        <dbReference type="ARBA" id="ARBA00023054"/>
    </source>
</evidence>
<dbReference type="Gene3D" id="1.20.5.170">
    <property type="match status" value="1"/>
</dbReference>
<feature type="coiled-coil region" evidence="8">
    <location>
        <begin position="231"/>
        <end position="265"/>
    </location>
</feature>
<evidence type="ECO:0000256" key="7">
    <source>
        <dbReference type="RuleBase" id="RU000685"/>
    </source>
</evidence>
<name>A0A8D1ZCR8_PIG</name>
<evidence type="ECO:0000256" key="9">
    <source>
        <dbReference type="SAM" id="MobiDB-lite"/>
    </source>
</evidence>
<evidence type="ECO:0000256" key="1">
    <source>
        <dbReference type="ARBA" id="ARBA00004496"/>
    </source>
</evidence>
<dbReference type="PROSITE" id="PS51842">
    <property type="entry name" value="IF_ROD_2"/>
    <property type="match status" value="1"/>
</dbReference>
<keyword evidence="4 7" id="KW-0403">Intermediate filament</keyword>
<keyword evidence="5 8" id="KW-0175">Coiled coil</keyword>
<feature type="domain" description="IF rod" evidence="10">
    <location>
        <begin position="155"/>
        <end position="468"/>
    </location>
</feature>
<dbReference type="FunFam" id="1.20.5.170:FF:000004">
    <property type="entry name" value="Keratin, type II cytoskeletal 5"/>
    <property type="match status" value="1"/>
</dbReference>
<feature type="region of interest" description="Disordered" evidence="9">
    <location>
        <begin position="1"/>
        <end position="24"/>
    </location>
</feature>
<dbReference type="Proteomes" id="UP000694725">
    <property type="component" value="Unplaced"/>
</dbReference>
<evidence type="ECO:0000313" key="12">
    <source>
        <dbReference type="Proteomes" id="UP000694725"/>
    </source>
</evidence>
<dbReference type="AlphaFoldDB" id="A0A8D1ZCR8"/>
<dbReference type="PRINTS" id="PR01276">
    <property type="entry name" value="TYPE2KERATIN"/>
</dbReference>
<feature type="coiled-coil region" evidence="8">
    <location>
        <begin position="366"/>
        <end position="453"/>
    </location>
</feature>
<dbReference type="FunFam" id="1.20.5.500:FF:000001">
    <property type="entry name" value="Type II keratin 23"/>
    <property type="match status" value="1"/>
</dbReference>
<dbReference type="Gene3D" id="1.20.5.500">
    <property type="entry name" value="Single helix bin"/>
    <property type="match status" value="1"/>
</dbReference>
<dbReference type="SUPFAM" id="SSF64593">
    <property type="entry name" value="Intermediate filament protein, coiled coil region"/>
    <property type="match status" value="3"/>
</dbReference>
<evidence type="ECO:0000313" key="11">
    <source>
        <dbReference type="Ensembl" id="ENSSSCP00065035267.1"/>
    </source>
</evidence>
<dbReference type="PANTHER" id="PTHR45616:SF39">
    <property type="entry name" value="KERATIN, TYPE II CYTOSKELETAL 6A-RELATED"/>
    <property type="match status" value="1"/>
</dbReference>
<evidence type="ECO:0000256" key="3">
    <source>
        <dbReference type="ARBA" id="ARBA00022744"/>
    </source>
</evidence>
<feature type="compositionally biased region" description="Low complexity" evidence="9">
    <location>
        <begin position="521"/>
        <end position="545"/>
    </location>
</feature>
<accession>A0A8D1ZCR8</accession>
<dbReference type="InterPro" id="IPR039008">
    <property type="entry name" value="IF_rod_dom"/>
</dbReference>
<evidence type="ECO:0000256" key="6">
    <source>
        <dbReference type="ARBA" id="ARBA00061646"/>
    </source>
</evidence>
<evidence type="ECO:0000256" key="4">
    <source>
        <dbReference type="ARBA" id="ARBA00022754"/>
    </source>
</evidence>
<evidence type="ECO:0000259" key="10">
    <source>
        <dbReference type="PROSITE" id="PS51842"/>
    </source>
</evidence>
<evidence type="ECO:0000256" key="2">
    <source>
        <dbReference type="ARBA" id="ARBA00022490"/>
    </source>
</evidence>
<dbReference type="Ensembl" id="ENSSSCT00065080998.1">
    <property type="protein sequence ID" value="ENSSSCP00065035267.1"/>
    <property type="gene ID" value="ENSSSCG00065059172.1"/>
</dbReference>
<reference evidence="11" key="1">
    <citation type="submission" date="2025-08" db="UniProtKB">
        <authorList>
            <consortium name="Ensembl"/>
        </authorList>
    </citation>
    <scope>IDENTIFICATION</scope>
</reference>
<dbReference type="Pfam" id="PF16208">
    <property type="entry name" value="Keratin_2_head"/>
    <property type="match status" value="1"/>
</dbReference>
<comment type="subcellular location">
    <subcellularLocation>
        <location evidence="1">Cytoplasm</location>
    </subcellularLocation>
</comment>
<proteinExistence type="inferred from homology"/>
<sequence length="545" mass="58613">MSCRSTVRSQSSGRRGFSASSARVPGVCRSGFSTVSVSRSRGSGGLSGVCGGAGFGSRSLYSLGGSKRISIAGGYGGGVGAGFGFGGGARSGFGFGAGSGGFGLGGGAGFVGGYGGSGFPVCPPGGIQEVTINQNLLTPLNLQIDPTIQRVRTEEREQIKTLNNKFASFIDKVRFLEQQNKVLDTKWTLLQEQGIKTVRQNLEPLFEQYINDLRRQLDSILGERGRLDSELRGMQDLVEDFKKKYEDEINKRTAAENEFVNLKKDVDTAYMNKVELQAKVDSLTDEINFLRAFYDAELAQMQTHISDTSVVLSMDNNRNLDLDSIIAEVKAQYEDIAQRSRAEAESWYQSKYEELRVTAGRHGDDLRNTKQEISEINRMIQRLRSEIDHVKKQCASLQSAIADAEQRGEMALKDARNKLAELEDALQKAKQDMARLLKEYQELMNTKLALDVEIATYRKLLEGEESVVQSTVSSGYGGASGVGSGLGLGGGSGYSYSSGHGLGGGFSSGSGRAIGGGLSSSGGSSSTIKYTTTTSSSSSRKGYRH</sequence>
<dbReference type="GO" id="GO:0005737">
    <property type="term" value="C:cytoplasm"/>
    <property type="evidence" value="ECO:0007669"/>
    <property type="project" value="UniProtKB-SubCell"/>
</dbReference>
<dbReference type="PANTHER" id="PTHR45616">
    <property type="entry name" value="GATA-TYPE DOMAIN-CONTAINING PROTEIN"/>
    <property type="match status" value="1"/>
</dbReference>
<protein>
    <recommendedName>
        <fullName evidence="10">IF rod domain-containing protein</fullName>
    </recommendedName>
</protein>
<keyword evidence="3" id="KW-0416">Keratin</keyword>
<dbReference type="InterPro" id="IPR018039">
    <property type="entry name" value="IF_conserved"/>
</dbReference>
<dbReference type="InterPro" id="IPR003054">
    <property type="entry name" value="Keratin_II"/>
</dbReference>
<dbReference type="SMART" id="SM01391">
    <property type="entry name" value="Filament"/>
    <property type="match status" value="1"/>
</dbReference>
<organism evidence="11 12">
    <name type="scientific">Sus scrofa</name>
    <name type="common">Pig</name>
    <dbReference type="NCBI Taxonomy" id="9823"/>
    <lineage>
        <taxon>Eukaryota</taxon>
        <taxon>Metazoa</taxon>
        <taxon>Chordata</taxon>
        <taxon>Craniata</taxon>
        <taxon>Vertebrata</taxon>
        <taxon>Euteleostomi</taxon>
        <taxon>Mammalia</taxon>
        <taxon>Eutheria</taxon>
        <taxon>Laurasiatheria</taxon>
        <taxon>Artiodactyla</taxon>
        <taxon>Suina</taxon>
        <taxon>Suidae</taxon>
        <taxon>Sus</taxon>
    </lineage>
</organism>
<dbReference type="Gene3D" id="1.20.5.1160">
    <property type="entry name" value="Vasodilator-stimulated phosphoprotein"/>
    <property type="match status" value="1"/>
</dbReference>